<evidence type="ECO:0000313" key="2">
    <source>
        <dbReference type="Proteomes" id="UP000228921"/>
    </source>
</evidence>
<dbReference type="Pfam" id="PF06153">
    <property type="entry name" value="CdAMP_rec"/>
    <property type="match status" value="1"/>
</dbReference>
<reference evidence="1 2" key="1">
    <citation type="submission" date="2017-11" db="EMBL/GenBank/DDBJ databases">
        <title>Evolution of Phototrophy in the Chloroflexi Phylum Driven by Horizontal Gene Transfer.</title>
        <authorList>
            <person name="Ward L.M."/>
            <person name="Hemp J."/>
            <person name="Shih P.M."/>
            <person name="Mcglynn S.E."/>
            <person name="Fischer W."/>
        </authorList>
    </citation>
    <scope>NUCLEOTIDE SEQUENCE [LARGE SCALE GENOMIC DNA]</scope>
    <source>
        <strain evidence="1">CP2_2F</strain>
    </source>
</reference>
<name>A0A2M8NZ91_9CHLR</name>
<protein>
    <recommendedName>
        <fullName evidence="3">Transcriptional regulator</fullName>
    </recommendedName>
</protein>
<evidence type="ECO:0000313" key="1">
    <source>
        <dbReference type="EMBL" id="PJF30615.1"/>
    </source>
</evidence>
<proteinExistence type="predicted"/>
<evidence type="ECO:0008006" key="3">
    <source>
        <dbReference type="Google" id="ProtNLM"/>
    </source>
</evidence>
<dbReference type="Gene3D" id="3.30.70.120">
    <property type="match status" value="1"/>
</dbReference>
<gene>
    <name evidence="1" type="ORF">CUN51_07345</name>
</gene>
<accession>A0A2M8NZ91</accession>
<organism evidence="1 2">
    <name type="scientific">Candidatus Thermofonsia Clade 1 bacterium</name>
    <dbReference type="NCBI Taxonomy" id="2364210"/>
    <lineage>
        <taxon>Bacteria</taxon>
        <taxon>Bacillati</taxon>
        <taxon>Chloroflexota</taxon>
        <taxon>Candidatus Thermofontia</taxon>
        <taxon>Candidatus Thermofonsia Clade 1</taxon>
    </lineage>
</organism>
<dbReference type="SUPFAM" id="SSF54913">
    <property type="entry name" value="GlnB-like"/>
    <property type="match status" value="1"/>
</dbReference>
<dbReference type="Proteomes" id="UP000228921">
    <property type="component" value="Unassembled WGS sequence"/>
</dbReference>
<dbReference type="EMBL" id="PGTK01000008">
    <property type="protein sequence ID" value="PJF30615.1"/>
    <property type="molecule type" value="Genomic_DNA"/>
</dbReference>
<dbReference type="PANTHER" id="PTHR38456">
    <property type="entry name" value="CYCLIC DI-AMP RECEPTOR A"/>
    <property type="match status" value="1"/>
</dbReference>
<comment type="caution">
    <text evidence="1">The sequence shown here is derived from an EMBL/GenBank/DDBJ whole genome shotgun (WGS) entry which is preliminary data.</text>
</comment>
<dbReference type="InterPro" id="IPR015867">
    <property type="entry name" value="N-reg_PII/ATP_PRibTrfase_C"/>
</dbReference>
<sequence>MKKLIFAIIMADAVETVSRALVEKKFPVTQIASVGGFLRRGNTTLVIGVDEEQVPNVIAVIREACAPYSKGDHHAATLFVLNAAQFIQT</sequence>
<dbReference type="AlphaFoldDB" id="A0A2M8NZ91"/>
<dbReference type="InterPro" id="IPR011322">
    <property type="entry name" value="N-reg_PII-like_a/b"/>
</dbReference>
<dbReference type="InterPro" id="IPR010375">
    <property type="entry name" value="CdAMP_rec"/>
</dbReference>
<dbReference type="PANTHER" id="PTHR38456:SF1">
    <property type="entry name" value="CYCLIC DI-AMP RECEPTOR A"/>
    <property type="match status" value="1"/>
</dbReference>